<evidence type="ECO:0000256" key="5">
    <source>
        <dbReference type="SAM" id="MobiDB-lite"/>
    </source>
</evidence>
<evidence type="ECO:0000256" key="3">
    <source>
        <dbReference type="ARBA" id="ARBA00022833"/>
    </source>
</evidence>
<evidence type="ECO:0000313" key="8">
    <source>
        <dbReference type="Proteomes" id="UP001174136"/>
    </source>
</evidence>
<sequence length="410" mass="45393">MKGQLFDMEVIKCTSACKAVLKRHITTAAIVAARLSGLCCHPSPCSHSDLLCLCCHPSPFKAAPQRPPLPLLPPEPLKPQQPPLPLPPPEPLKPQWPLPLPEPLKPQRPPLPLPPPEPLKPQRPPLSLPPPMPPLPPLHGFPKDKATLRQWVHFVRVRRAHFSMTSVTANTKICSAHFKEDYDEEDARMVSLGLKTKRLAKLIPTTGPSAQHLSACRYHTERHQESRDATMLIDAAQQETADSVDVNDPLPSTCDTGTQCNVKPRGRSHAVQVNLKPKMVSVGTQTQTSPPSLVLNRPMMKMIRLSSAINRGCLEDICLRMRRNCVRRSHLTPVTPHQNGIDKFIVCQEVFMSLFALCPACCEKSDSLCIMWLPTFLAKPANAPQEHGVSYFGSHNELSNLSLCSVIYLG</sequence>
<keyword evidence="3" id="KW-0862">Zinc</keyword>
<dbReference type="SMART" id="SM00692">
    <property type="entry name" value="DM3"/>
    <property type="match status" value="1"/>
</dbReference>
<dbReference type="InterPro" id="IPR006612">
    <property type="entry name" value="THAP_Znf"/>
</dbReference>
<keyword evidence="1" id="KW-0479">Metal-binding</keyword>
<dbReference type="EMBL" id="JAOPHQ010000298">
    <property type="protein sequence ID" value="KAK0155166.1"/>
    <property type="molecule type" value="Genomic_DNA"/>
</dbReference>
<keyword evidence="8" id="KW-1185">Reference proteome</keyword>
<comment type="caution">
    <text evidence="7">The sequence shown here is derived from an EMBL/GenBank/DDBJ whole genome shotgun (WGS) entry which is preliminary data.</text>
</comment>
<dbReference type="InterPro" id="IPR038441">
    <property type="entry name" value="THAP_Znf_sf"/>
</dbReference>
<reference evidence="7" key="1">
    <citation type="journal article" date="2023" name="Front. Mar. Sci.">
        <title>A new Merluccius polli reference genome to investigate the effects of global change in West African waters.</title>
        <authorList>
            <person name="Mateo J.L."/>
            <person name="Blanco-Fernandez C."/>
            <person name="Garcia-Vazquez E."/>
            <person name="Machado-Schiaffino G."/>
        </authorList>
    </citation>
    <scope>NUCLEOTIDE SEQUENCE</scope>
    <source>
        <strain evidence="7">C29</strain>
        <tissue evidence="7">Fin</tissue>
    </source>
</reference>
<dbReference type="Pfam" id="PF05485">
    <property type="entry name" value="THAP"/>
    <property type="match status" value="1"/>
</dbReference>
<feature type="domain" description="THAP-type" evidence="6">
    <location>
        <begin position="138"/>
        <end position="212"/>
    </location>
</feature>
<evidence type="ECO:0000256" key="4">
    <source>
        <dbReference type="ARBA" id="ARBA00023125"/>
    </source>
</evidence>
<dbReference type="Proteomes" id="UP001174136">
    <property type="component" value="Unassembled WGS sequence"/>
</dbReference>
<feature type="region of interest" description="Disordered" evidence="5">
    <location>
        <begin position="66"/>
        <end position="134"/>
    </location>
</feature>
<proteinExistence type="predicted"/>
<keyword evidence="2" id="KW-0863">Zinc-finger</keyword>
<evidence type="ECO:0000256" key="2">
    <source>
        <dbReference type="ARBA" id="ARBA00022771"/>
    </source>
</evidence>
<dbReference type="GO" id="GO:0008270">
    <property type="term" value="F:zinc ion binding"/>
    <property type="evidence" value="ECO:0007669"/>
    <property type="project" value="UniProtKB-KW"/>
</dbReference>
<keyword evidence="4" id="KW-0238">DNA-binding</keyword>
<dbReference type="GO" id="GO:0003677">
    <property type="term" value="F:DNA binding"/>
    <property type="evidence" value="ECO:0007669"/>
    <property type="project" value="UniProtKB-KW"/>
</dbReference>
<name>A0AA47P8M1_MERPO</name>
<protein>
    <submittedName>
        <fullName evidence="7">Accumulation-associated protein</fullName>
    </submittedName>
</protein>
<dbReference type="Gene3D" id="6.20.210.20">
    <property type="entry name" value="THAP domain"/>
    <property type="match status" value="1"/>
</dbReference>
<gene>
    <name evidence="7" type="ORF">N1851_002491</name>
</gene>
<evidence type="ECO:0000313" key="7">
    <source>
        <dbReference type="EMBL" id="KAK0155166.1"/>
    </source>
</evidence>
<evidence type="ECO:0000259" key="6">
    <source>
        <dbReference type="SMART" id="SM00692"/>
    </source>
</evidence>
<dbReference type="SUPFAM" id="SSF57716">
    <property type="entry name" value="Glucocorticoid receptor-like (DNA-binding domain)"/>
    <property type="match status" value="1"/>
</dbReference>
<dbReference type="AlphaFoldDB" id="A0AA47P8M1"/>
<evidence type="ECO:0000256" key="1">
    <source>
        <dbReference type="ARBA" id="ARBA00022723"/>
    </source>
</evidence>
<accession>A0AA47P8M1</accession>
<organism evidence="7 8">
    <name type="scientific">Merluccius polli</name>
    <name type="common">Benguela hake</name>
    <name type="synonym">Merluccius cadenati</name>
    <dbReference type="NCBI Taxonomy" id="89951"/>
    <lineage>
        <taxon>Eukaryota</taxon>
        <taxon>Metazoa</taxon>
        <taxon>Chordata</taxon>
        <taxon>Craniata</taxon>
        <taxon>Vertebrata</taxon>
        <taxon>Euteleostomi</taxon>
        <taxon>Actinopterygii</taxon>
        <taxon>Neopterygii</taxon>
        <taxon>Teleostei</taxon>
        <taxon>Neoteleostei</taxon>
        <taxon>Acanthomorphata</taxon>
        <taxon>Zeiogadaria</taxon>
        <taxon>Gadariae</taxon>
        <taxon>Gadiformes</taxon>
        <taxon>Gadoidei</taxon>
        <taxon>Merlucciidae</taxon>
        <taxon>Merluccius</taxon>
    </lineage>
</organism>